<dbReference type="GO" id="GO:0006260">
    <property type="term" value="P:DNA replication"/>
    <property type="evidence" value="ECO:0007669"/>
    <property type="project" value="InterPro"/>
</dbReference>
<dbReference type="Proteomes" id="UP000199476">
    <property type="component" value="Unassembled WGS sequence"/>
</dbReference>
<dbReference type="Gene3D" id="3.40.50.450">
    <property type="match status" value="1"/>
</dbReference>
<dbReference type="STRING" id="321763.SAMN04488692_1215"/>
<dbReference type="Pfam" id="PF13597">
    <property type="entry name" value="NRDD"/>
    <property type="match status" value="1"/>
</dbReference>
<dbReference type="InterPro" id="IPR019627">
    <property type="entry name" value="YAcAr"/>
</dbReference>
<gene>
    <name evidence="2" type="ORF">SAMN04488692_1215</name>
</gene>
<proteinExistence type="predicted"/>
<dbReference type="GO" id="GO:0008998">
    <property type="term" value="F:ribonucleoside-triphosphate reductase (thioredoxin) activity"/>
    <property type="evidence" value="ECO:0007669"/>
    <property type="project" value="InterPro"/>
</dbReference>
<reference evidence="2 3" key="1">
    <citation type="submission" date="2016-10" db="EMBL/GenBank/DDBJ databases">
        <authorList>
            <person name="de Groot N.N."/>
        </authorList>
    </citation>
    <scope>NUCLEOTIDE SEQUENCE [LARGE SCALE GENOMIC DNA]</scope>
    <source>
        <strain evidence="2 3">SLAS-1</strain>
    </source>
</reference>
<dbReference type="EMBL" id="FNGO01000021">
    <property type="protein sequence ID" value="SDM19742.1"/>
    <property type="molecule type" value="Genomic_DNA"/>
</dbReference>
<protein>
    <submittedName>
        <fullName evidence="2">Anaerobic ribonucleoside-triphosphate reductase</fullName>
    </submittedName>
</protein>
<dbReference type="AlphaFoldDB" id="A0A1G9R8W1"/>
<feature type="domain" description="YspA cpYpsA-related SLOG" evidence="1">
    <location>
        <begin position="58"/>
        <end position="117"/>
    </location>
</feature>
<name>A0A1G9R8W1_9FIRM</name>
<evidence type="ECO:0000313" key="2">
    <source>
        <dbReference type="EMBL" id="SDM19742.1"/>
    </source>
</evidence>
<dbReference type="InterPro" id="IPR012833">
    <property type="entry name" value="NrdD"/>
</dbReference>
<evidence type="ECO:0000259" key="1">
    <source>
        <dbReference type="Pfam" id="PF10686"/>
    </source>
</evidence>
<keyword evidence="3" id="KW-1185">Reference proteome</keyword>
<accession>A0A1G9R8W1</accession>
<sequence>MTKTRCEVYTRVVGYLSPVSQFNEGKVEEWKDRVDYDRDGGVMLSDISDLKNGQKNIVGITGTRSFNDYDRFKEVMDGFKIDKIVSGGAKGTDKMAERYAVENGIEFEEFLPEWNKYGKAAGPIRNIKIVAASEIILAFHDGKSRGTQSTIDIAYKAGKTIKIFDISVVSRDV</sequence>
<organism evidence="2 3">
    <name type="scientific">Halarsenatibacter silvermanii</name>
    <dbReference type="NCBI Taxonomy" id="321763"/>
    <lineage>
        <taxon>Bacteria</taxon>
        <taxon>Bacillati</taxon>
        <taxon>Bacillota</taxon>
        <taxon>Clostridia</taxon>
        <taxon>Halanaerobiales</taxon>
        <taxon>Halarsenatibacteraceae</taxon>
        <taxon>Halarsenatibacter</taxon>
    </lineage>
</organism>
<dbReference type="Pfam" id="PF10686">
    <property type="entry name" value="YAcAr"/>
    <property type="match status" value="1"/>
</dbReference>
<evidence type="ECO:0000313" key="3">
    <source>
        <dbReference type="Proteomes" id="UP000199476"/>
    </source>
</evidence>
<dbReference type="RefSeq" id="WP_089761301.1">
    <property type="nucleotide sequence ID" value="NZ_FNGO01000021.1"/>
</dbReference>